<dbReference type="GeneID" id="14914886"/>
<evidence type="ECO:0000256" key="3">
    <source>
        <dbReference type="ARBA" id="ARBA00022679"/>
    </source>
</evidence>
<evidence type="ECO:0000313" key="6">
    <source>
        <dbReference type="EMBL" id="ELR14292.1"/>
    </source>
</evidence>
<dbReference type="GO" id="GO:0008757">
    <property type="term" value="F:S-adenosylmethionine-dependent methyltransferase activity"/>
    <property type="evidence" value="ECO:0007669"/>
    <property type="project" value="InterPro"/>
</dbReference>
<dbReference type="Pfam" id="PF08241">
    <property type="entry name" value="Methyltransf_11"/>
    <property type="match status" value="1"/>
</dbReference>
<sequence>MEPSTTTAPSAAAVHLPARSLGPWCPLPPPTPTAVAAGGIAPHPHAHALLAGLCPSCTPPTSGSLPSDEAGLVLGRPSGLAAGERWAVLLSPSAHAEAAGWAEVAPVLRASARRLPPAAPTPSASRPYRGEVELVLELLVADGREEGVVREVRLPVVPREVTDAPTVAASGEEEEEEEELQKEAAAAPSGRHRRWWGCCQAATHTIALHAPPAHADEDQEEEAVGLVLLLAFADDRAASHFMDYVFYLQTVAPPVPANEDGQPGGEEEEEEEEEAAEREDYDEKYTFTQTEYWECFHEETGQECFEWYSAEELQRHSILRVLGRFFVPALAAAAAAATPVYRVLDVGAGTSELPFNLYEALSAESKRIGRPFRVELWSVDFARTAVEFLRGQKWIRHAQLREKCPPPASEDCAQMRADVEGGWPCVEVFQRVMDATNLSFFPDHYFDMVTEKGCLDCFVNGTGRALVPTYFQQIKRVLRPDGHFLMITVSNIDLPLILQTGGEVAQKAVFRKNLVEPHLGPDEIIAARQLHCRAPGRFVVEAIRAKTERHAVLCRPATLDDEADAGTEAEKTVVCDECERRYPAASTPKRCGTCSTLLQRFIVGG</sequence>
<comment type="similarity">
    <text evidence="1">Belongs to the methyltransferase superfamily.</text>
</comment>
<feature type="compositionally biased region" description="Acidic residues" evidence="4">
    <location>
        <begin position="265"/>
        <end position="280"/>
    </location>
</feature>
<dbReference type="OrthoDB" id="411785at2759"/>
<dbReference type="InterPro" id="IPR013216">
    <property type="entry name" value="Methyltransf_11"/>
</dbReference>
<feature type="region of interest" description="Disordered" evidence="4">
    <location>
        <begin position="255"/>
        <end position="280"/>
    </location>
</feature>
<accession>L8GMT5</accession>
<feature type="region of interest" description="Disordered" evidence="4">
    <location>
        <begin position="163"/>
        <end position="188"/>
    </location>
</feature>
<protein>
    <recommendedName>
        <fullName evidence="5">Methyltransferase type 11 domain-containing protein</fullName>
    </recommendedName>
</protein>
<dbReference type="EMBL" id="KB008060">
    <property type="protein sequence ID" value="ELR14292.1"/>
    <property type="molecule type" value="Genomic_DNA"/>
</dbReference>
<reference evidence="6 7" key="1">
    <citation type="journal article" date="2013" name="Genome Biol.">
        <title>Genome of Acanthamoeba castellanii highlights extensive lateral gene transfer and early evolution of tyrosine kinase signaling.</title>
        <authorList>
            <person name="Clarke M."/>
            <person name="Lohan A.J."/>
            <person name="Liu B."/>
            <person name="Lagkouvardos I."/>
            <person name="Roy S."/>
            <person name="Zafar N."/>
            <person name="Bertelli C."/>
            <person name="Schilde C."/>
            <person name="Kianianmomeni A."/>
            <person name="Burglin T.R."/>
            <person name="Frech C."/>
            <person name="Turcotte B."/>
            <person name="Kopec K.O."/>
            <person name="Synnott J.M."/>
            <person name="Choo C."/>
            <person name="Paponov I."/>
            <person name="Finkler A."/>
            <person name="Soon Heng Tan C."/>
            <person name="Hutchins A.P."/>
            <person name="Weinmeier T."/>
            <person name="Rattei T."/>
            <person name="Chu J.S."/>
            <person name="Gimenez G."/>
            <person name="Irimia M."/>
            <person name="Rigden D.J."/>
            <person name="Fitzpatrick D.A."/>
            <person name="Lorenzo-Morales J."/>
            <person name="Bateman A."/>
            <person name="Chiu C.H."/>
            <person name="Tang P."/>
            <person name="Hegemann P."/>
            <person name="Fromm H."/>
            <person name="Raoult D."/>
            <person name="Greub G."/>
            <person name="Miranda-Saavedra D."/>
            <person name="Chen N."/>
            <person name="Nash P."/>
            <person name="Ginger M.L."/>
            <person name="Horn M."/>
            <person name="Schaap P."/>
            <person name="Caler L."/>
            <person name="Loftus B."/>
        </authorList>
    </citation>
    <scope>NUCLEOTIDE SEQUENCE [LARGE SCALE GENOMIC DNA]</scope>
    <source>
        <strain evidence="6 7">Neff</strain>
    </source>
</reference>
<keyword evidence="2" id="KW-0489">Methyltransferase</keyword>
<keyword evidence="7" id="KW-1185">Reference proteome</keyword>
<organism evidence="6 7">
    <name type="scientific">Acanthamoeba castellanii (strain ATCC 30010 / Neff)</name>
    <dbReference type="NCBI Taxonomy" id="1257118"/>
    <lineage>
        <taxon>Eukaryota</taxon>
        <taxon>Amoebozoa</taxon>
        <taxon>Discosea</taxon>
        <taxon>Longamoebia</taxon>
        <taxon>Centramoebida</taxon>
        <taxon>Acanthamoebidae</taxon>
        <taxon>Acanthamoeba</taxon>
    </lineage>
</organism>
<dbReference type="KEGG" id="acan:ACA1_106330"/>
<proteinExistence type="inferred from homology"/>
<dbReference type="PANTHER" id="PTHR12176">
    <property type="entry name" value="SAM-DEPENDENT METHYLTRANSFERASE SUPERFAMILY PROTEIN"/>
    <property type="match status" value="1"/>
</dbReference>
<dbReference type="InterPro" id="IPR029063">
    <property type="entry name" value="SAM-dependent_MTases_sf"/>
</dbReference>
<dbReference type="Gene3D" id="3.40.50.150">
    <property type="entry name" value="Vaccinia Virus protein VP39"/>
    <property type="match status" value="1"/>
</dbReference>
<name>L8GMT5_ACACF</name>
<feature type="compositionally biased region" description="Acidic residues" evidence="4">
    <location>
        <begin position="171"/>
        <end position="180"/>
    </location>
</feature>
<evidence type="ECO:0000256" key="4">
    <source>
        <dbReference type="SAM" id="MobiDB-lite"/>
    </source>
</evidence>
<dbReference type="RefSeq" id="XP_004336305.1">
    <property type="nucleotide sequence ID" value="XM_004336257.1"/>
</dbReference>
<keyword evidence="3" id="KW-0808">Transferase</keyword>
<dbReference type="InterPro" id="IPR051419">
    <property type="entry name" value="Lys/N-term_MeTrsfase_sf"/>
</dbReference>
<feature type="domain" description="Methyltransferase type 11" evidence="5">
    <location>
        <begin position="430"/>
        <end position="485"/>
    </location>
</feature>
<evidence type="ECO:0000256" key="2">
    <source>
        <dbReference type="ARBA" id="ARBA00022603"/>
    </source>
</evidence>
<evidence type="ECO:0000256" key="1">
    <source>
        <dbReference type="ARBA" id="ARBA00008361"/>
    </source>
</evidence>
<evidence type="ECO:0000259" key="5">
    <source>
        <dbReference type="Pfam" id="PF08241"/>
    </source>
</evidence>
<dbReference type="AlphaFoldDB" id="L8GMT5"/>
<dbReference type="VEuPathDB" id="AmoebaDB:ACA1_106330"/>
<dbReference type="GO" id="GO:0032259">
    <property type="term" value="P:methylation"/>
    <property type="evidence" value="ECO:0007669"/>
    <property type="project" value="UniProtKB-KW"/>
</dbReference>
<dbReference type="CDD" id="cd02440">
    <property type="entry name" value="AdoMet_MTases"/>
    <property type="match status" value="1"/>
</dbReference>
<gene>
    <name evidence="6" type="ORF">ACA1_106330</name>
</gene>
<dbReference type="Proteomes" id="UP000011083">
    <property type="component" value="Unassembled WGS sequence"/>
</dbReference>
<evidence type="ECO:0000313" key="7">
    <source>
        <dbReference type="Proteomes" id="UP000011083"/>
    </source>
</evidence>
<dbReference type="SUPFAM" id="SSF53335">
    <property type="entry name" value="S-adenosyl-L-methionine-dependent methyltransferases"/>
    <property type="match status" value="1"/>
</dbReference>